<comment type="similarity">
    <text evidence="2">Belongs to the bacterial solute-binding protein 1 family.</text>
</comment>
<evidence type="ECO:0000256" key="6">
    <source>
        <dbReference type="SAM" id="SignalP"/>
    </source>
</evidence>
<dbReference type="GO" id="GO:0015888">
    <property type="term" value="P:thiamine transport"/>
    <property type="evidence" value="ECO:0007669"/>
    <property type="project" value="InterPro"/>
</dbReference>
<keyword evidence="4 6" id="KW-0732">Signal</keyword>
<evidence type="ECO:0000313" key="8">
    <source>
        <dbReference type="Proteomes" id="UP000192455"/>
    </source>
</evidence>
<dbReference type="GO" id="GO:0030976">
    <property type="term" value="F:thiamine pyrophosphate binding"/>
    <property type="evidence" value="ECO:0007669"/>
    <property type="project" value="TreeGrafter"/>
</dbReference>
<dbReference type="EMBL" id="FTPS01000001">
    <property type="protein sequence ID" value="SIT76909.1"/>
    <property type="molecule type" value="Genomic_DNA"/>
</dbReference>
<keyword evidence="3" id="KW-0813">Transport</keyword>
<dbReference type="InterPro" id="IPR005967">
    <property type="entry name" value="ThiB"/>
</dbReference>
<evidence type="ECO:0000256" key="1">
    <source>
        <dbReference type="ARBA" id="ARBA00004418"/>
    </source>
</evidence>
<dbReference type="PANTHER" id="PTHR30006:SF3">
    <property type="entry name" value="THIAMINE-BINDING PERIPLASMIC PROTEIN"/>
    <property type="match status" value="1"/>
</dbReference>
<evidence type="ECO:0000256" key="2">
    <source>
        <dbReference type="ARBA" id="ARBA00008520"/>
    </source>
</evidence>
<dbReference type="RefSeq" id="WP_076647222.1">
    <property type="nucleotide sequence ID" value="NZ_FTPS01000001.1"/>
</dbReference>
<dbReference type="AlphaFoldDB" id="A0A1R3WFL0"/>
<accession>A0A1R3WFL0</accession>
<feature type="signal peptide" evidence="6">
    <location>
        <begin position="1"/>
        <end position="18"/>
    </location>
</feature>
<dbReference type="CDD" id="cd13545">
    <property type="entry name" value="PBP2_TbpA"/>
    <property type="match status" value="1"/>
</dbReference>
<reference evidence="7 8" key="1">
    <citation type="submission" date="2017-01" db="EMBL/GenBank/DDBJ databases">
        <authorList>
            <person name="Mah S.A."/>
            <person name="Swanson W.J."/>
            <person name="Moy G.W."/>
            <person name="Vacquier V.D."/>
        </authorList>
    </citation>
    <scope>NUCLEOTIDE SEQUENCE [LARGE SCALE GENOMIC DNA]</scope>
    <source>
        <strain evidence="7 8">DSM 21219</strain>
    </source>
</reference>
<dbReference type="SUPFAM" id="SSF53850">
    <property type="entry name" value="Periplasmic binding protein-like II"/>
    <property type="match status" value="1"/>
</dbReference>
<dbReference type="Gene3D" id="3.40.190.10">
    <property type="entry name" value="Periplasmic binding protein-like II"/>
    <property type="match status" value="2"/>
</dbReference>
<dbReference type="NCBIfam" id="TIGR01276">
    <property type="entry name" value="thiB"/>
    <property type="match status" value="1"/>
</dbReference>
<dbReference type="Pfam" id="PF13531">
    <property type="entry name" value="SBP_bac_11"/>
    <property type="match status" value="1"/>
</dbReference>
<evidence type="ECO:0000256" key="5">
    <source>
        <dbReference type="ARBA" id="ARBA00022764"/>
    </source>
</evidence>
<proteinExistence type="inferred from homology"/>
<keyword evidence="5" id="KW-0574">Periplasm</keyword>
<organism evidence="7 8">
    <name type="scientific">Pontibaca methylaminivorans</name>
    <dbReference type="NCBI Taxonomy" id="515897"/>
    <lineage>
        <taxon>Bacteria</taxon>
        <taxon>Pseudomonadati</taxon>
        <taxon>Pseudomonadota</taxon>
        <taxon>Alphaproteobacteria</taxon>
        <taxon>Rhodobacterales</taxon>
        <taxon>Roseobacteraceae</taxon>
        <taxon>Pontibaca</taxon>
    </lineage>
</organism>
<evidence type="ECO:0000256" key="4">
    <source>
        <dbReference type="ARBA" id="ARBA00022729"/>
    </source>
</evidence>
<dbReference type="GO" id="GO:0030288">
    <property type="term" value="C:outer membrane-bounded periplasmic space"/>
    <property type="evidence" value="ECO:0007669"/>
    <property type="project" value="InterPro"/>
</dbReference>
<dbReference type="InterPro" id="IPR005948">
    <property type="entry name" value="ThiB-like"/>
</dbReference>
<dbReference type="STRING" id="515897.SAMN05421849_0623"/>
<comment type="subcellular location">
    <subcellularLocation>
        <location evidence="1">Periplasm</location>
    </subcellularLocation>
</comment>
<feature type="chain" id="PRO_5012616409" evidence="6">
    <location>
        <begin position="19"/>
        <end position="324"/>
    </location>
</feature>
<gene>
    <name evidence="7" type="ORF">SAMN05421849_0623</name>
</gene>
<keyword evidence="8" id="KW-1185">Reference proteome</keyword>
<evidence type="ECO:0000313" key="7">
    <source>
        <dbReference type="EMBL" id="SIT76909.1"/>
    </source>
</evidence>
<dbReference type="Proteomes" id="UP000192455">
    <property type="component" value="Unassembled WGS sequence"/>
</dbReference>
<name>A0A1R3WFL0_9RHOB</name>
<evidence type="ECO:0000256" key="3">
    <source>
        <dbReference type="ARBA" id="ARBA00022448"/>
    </source>
</evidence>
<dbReference type="PANTHER" id="PTHR30006">
    <property type="entry name" value="THIAMINE-BINDING PERIPLASMIC PROTEIN-RELATED"/>
    <property type="match status" value="1"/>
</dbReference>
<dbReference type="NCBIfam" id="TIGR01254">
    <property type="entry name" value="sfuA"/>
    <property type="match status" value="1"/>
</dbReference>
<dbReference type="GO" id="GO:0030975">
    <property type="term" value="F:thiamine binding"/>
    <property type="evidence" value="ECO:0007669"/>
    <property type="project" value="InterPro"/>
</dbReference>
<dbReference type="OrthoDB" id="8013425at2"/>
<sequence length="324" mass="35515">MKRLAIAAGIFWAGALSAQPELTVYTYESFFTEWGPGPRIKAAFEDQCDCRLNLLGIGDGATFLARLRLEGTRNRADVVLGLDTNQIAAARETGLFAPSGVEADYDLPVTWDDPVFVPYDWSLFAFVHRKETPAPGSFRELADSDLKIIIQDPRSSTPGLGLLLWVRDAYGDEAPGIWKGLADNIVTVTPGWSESYGLFLDGESDMVLSWTTSPAYHRIAEDDDSIEAALFSEGNYAQIEVAARLKNSREPELAQEFLQFLLSDKAQAAFMTGNWMYPAVLPPGGLAEGFDPPPPPEKVLLLDPGRAAALRDEALAEWLDALSR</sequence>
<protein>
    <submittedName>
        <fullName evidence="7">Thiamine transport system substrate-binding protein</fullName>
    </submittedName>
</protein>